<feature type="transmembrane region" description="Helical" evidence="1">
    <location>
        <begin position="66"/>
        <end position="86"/>
    </location>
</feature>
<evidence type="ECO:0000313" key="2">
    <source>
        <dbReference type="EMBL" id="HIR40452.1"/>
    </source>
</evidence>
<keyword evidence="1" id="KW-0812">Transmembrane</keyword>
<gene>
    <name evidence="2" type="ORF">IAB36_01330</name>
</gene>
<dbReference type="EMBL" id="DVGY01000032">
    <property type="protein sequence ID" value="HIR40452.1"/>
    <property type="molecule type" value="Genomic_DNA"/>
</dbReference>
<dbReference type="Proteomes" id="UP000886749">
    <property type="component" value="Unassembled WGS sequence"/>
</dbReference>
<reference evidence="2" key="2">
    <citation type="journal article" date="2021" name="PeerJ">
        <title>Extensive microbial diversity within the chicken gut microbiome revealed by metagenomics and culture.</title>
        <authorList>
            <person name="Gilroy R."/>
            <person name="Ravi A."/>
            <person name="Getino M."/>
            <person name="Pursley I."/>
            <person name="Horton D.L."/>
            <person name="Alikhan N.F."/>
            <person name="Baker D."/>
            <person name="Gharbi K."/>
            <person name="Hall N."/>
            <person name="Watson M."/>
            <person name="Adriaenssens E.M."/>
            <person name="Foster-Nyarko E."/>
            <person name="Jarju S."/>
            <person name="Secka A."/>
            <person name="Antonio M."/>
            <person name="Oren A."/>
            <person name="Chaudhuri R.R."/>
            <person name="La Ragione R."/>
            <person name="Hildebrand F."/>
            <person name="Pallen M.J."/>
        </authorList>
    </citation>
    <scope>NUCLEOTIDE SEQUENCE</scope>
    <source>
        <strain evidence="2">CHK184-25365</strain>
    </source>
</reference>
<feature type="transmembrane region" description="Helical" evidence="1">
    <location>
        <begin position="9"/>
        <end position="25"/>
    </location>
</feature>
<name>A0A9D1AHT1_9FIRM</name>
<evidence type="ECO:0000313" key="3">
    <source>
        <dbReference type="Proteomes" id="UP000886749"/>
    </source>
</evidence>
<reference evidence="2" key="1">
    <citation type="submission" date="2020-10" db="EMBL/GenBank/DDBJ databases">
        <authorList>
            <person name="Gilroy R."/>
        </authorList>
    </citation>
    <scope>NUCLEOTIDE SEQUENCE</scope>
    <source>
        <strain evidence="2">CHK184-25365</strain>
    </source>
</reference>
<evidence type="ECO:0000256" key="1">
    <source>
        <dbReference type="SAM" id="Phobius"/>
    </source>
</evidence>
<dbReference type="AlphaFoldDB" id="A0A9D1AHT1"/>
<accession>A0A9D1AHT1</accession>
<protein>
    <submittedName>
        <fullName evidence="2">Uncharacterized protein</fullName>
    </submittedName>
</protein>
<keyword evidence="1" id="KW-0472">Membrane</keyword>
<feature type="transmembrane region" description="Helical" evidence="1">
    <location>
        <begin position="31"/>
        <end position="54"/>
    </location>
</feature>
<keyword evidence="1" id="KW-1133">Transmembrane helix</keyword>
<organism evidence="2 3">
    <name type="scientific">Candidatus Egerieicola pullicola</name>
    <dbReference type="NCBI Taxonomy" id="2840775"/>
    <lineage>
        <taxon>Bacteria</taxon>
        <taxon>Bacillati</taxon>
        <taxon>Bacillota</taxon>
        <taxon>Clostridia</taxon>
        <taxon>Eubacteriales</taxon>
        <taxon>Oscillospiraceae</taxon>
        <taxon>Oscillospiraceae incertae sedis</taxon>
        <taxon>Candidatus Egerieicola</taxon>
    </lineage>
</organism>
<proteinExistence type="predicted"/>
<comment type="caution">
    <text evidence="2">The sequence shown here is derived from an EMBL/GenBank/DDBJ whole genome shotgun (WGS) entry which is preliminary data.</text>
</comment>
<feature type="transmembrane region" description="Helical" evidence="1">
    <location>
        <begin position="98"/>
        <end position="117"/>
    </location>
</feature>
<sequence length="125" mass="13384">MKKHFNEDLYYPIVALLLGIVRLLPDSGTWWVTIETVVDLILIVIAVLSLVVLLKTGTEGKLKPAALILACLALADFSVFAILQLVGIQTGSWNTVGAVAGLALGVISLAVTIVYLLQKKSKAKK</sequence>